<evidence type="ECO:0000313" key="1">
    <source>
        <dbReference type="EMBL" id="QUS34832.1"/>
    </source>
</evidence>
<name>A0A8J8MQI3_9RHOB</name>
<reference evidence="1" key="1">
    <citation type="submission" date="2020-01" db="EMBL/GenBank/DDBJ databases">
        <authorList>
            <person name="Yang Y."/>
            <person name="Kwon Y.M."/>
        </authorList>
    </citation>
    <scope>NUCLEOTIDE SEQUENCE</scope>
    <source>
        <strain evidence="1">PG104</strain>
    </source>
</reference>
<gene>
    <name evidence="1" type="ORF">GR316_00245</name>
</gene>
<sequence>MKIISKAEIEAPAPFVFERMTDFDMWERKIRNRDVVLQRQPGPVQTGTTWQTRIPIRGRKRDMAVTLTEMTPDTVLRFRALDAALQIDSDFELTSLSENRTLLTSRIEIKPLNIAARLLVQSLRLARGKVEQRIQQRTREFARQTGQDWRKLRDGK</sequence>
<dbReference type="EMBL" id="CP047289">
    <property type="protein sequence ID" value="QUS34832.1"/>
    <property type="molecule type" value="Genomic_DNA"/>
</dbReference>
<dbReference type="Gene3D" id="3.30.530.20">
    <property type="match status" value="1"/>
</dbReference>
<organism evidence="1 2">
    <name type="scientific">Falsirhodobacter algicola</name>
    <dbReference type="NCBI Taxonomy" id="2692330"/>
    <lineage>
        <taxon>Bacteria</taxon>
        <taxon>Pseudomonadati</taxon>
        <taxon>Pseudomonadota</taxon>
        <taxon>Alphaproteobacteria</taxon>
        <taxon>Rhodobacterales</taxon>
        <taxon>Paracoccaceae</taxon>
        <taxon>Falsirhodobacter</taxon>
    </lineage>
</organism>
<dbReference type="RefSeq" id="WP_211784082.1">
    <property type="nucleotide sequence ID" value="NZ_CP047289.1"/>
</dbReference>
<dbReference type="KEGG" id="fap:GR316_00245"/>
<dbReference type="InterPro" id="IPR023393">
    <property type="entry name" value="START-like_dom_sf"/>
</dbReference>
<accession>A0A8J8MQI3</accession>
<keyword evidence="2" id="KW-1185">Reference proteome</keyword>
<proteinExistence type="predicted"/>
<evidence type="ECO:0000313" key="2">
    <source>
        <dbReference type="Proteomes" id="UP000679284"/>
    </source>
</evidence>
<dbReference type="AlphaFoldDB" id="A0A8J8MQI3"/>
<evidence type="ECO:0008006" key="3">
    <source>
        <dbReference type="Google" id="ProtNLM"/>
    </source>
</evidence>
<dbReference type="Proteomes" id="UP000679284">
    <property type="component" value="Chromosome"/>
</dbReference>
<dbReference type="SUPFAM" id="SSF55961">
    <property type="entry name" value="Bet v1-like"/>
    <property type="match status" value="1"/>
</dbReference>
<dbReference type="CDD" id="cd07812">
    <property type="entry name" value="SRPBCC"/>
    <property type="match status" value="1"/>
</dbReference>
<protein>
    <recommendedName>
        <fullName evidence="3">Polyketide cyclase / dehydrase and lipid transport</fullName>
    </recommendedName>
</protein>